<evidence type="ECO:0008006" key="4">
    <source>
        <dbReference type="Google" id="ProtNLM"/>
    </source>
</evidence>
<evidence type="ECO:0000313" key="3">
    <source>
        <dbReference type="Proteomes" id="UP000002357"/>
    </source>
</evidence>
<dbReference type="NCBIfam" id="NF038083">
    <property type="entry name" value="CU044_5270_fam"/>
    <property type="match status" value="1"/>
</dbReference>
<feature type="region of interest" description="Disordered" evidence="1">
    <location>
        <begin position="367"/>
        <end position="404"/>
    </location>
</feature>
<evidence type="ECO:0000256" key="1">
    <source>
        <dbReference type="SAM" id="MobiDB-lite"/>
    </source>
</evidence>
<gene>
    <name evidence="2" type="ORF">SCLAV_5113</name>
</gene>
<dbReference type="RefSeq" id="WP_003962389.1">
    <property type="nucleotide sequence ID" value="NZ_CM000913.1"/>
</dbReference>
<sequence>MERERDILRRLAAARPAHLDGDAPVDPAVRTCELTAAMNSAPAAHERARTGPVRPRTPQWLRPRWGVGLVSAAAATAVAVTLVPSGDGAGTPGDTPTAREFLLAAAAKVEKEGERKKDGAYWYQKERMGSIDRVPGRNGRPGYAIDSRSDHLSWLARDSHKRWSQTTDTGTRPSTKKDESAWRAAGAPRSWPKLGREWDGKGLVHRDAPGGPGHVVPMGNMKIEEMRKLPTGAKALRARLRQLVEKEYNAPDWVLRDEVVRKAVELAVGMPAGPELRAAAYRVLAEEPGVRALGTIRDQSGREGYGVAIPSPGPLSGDELRLVLDRRTGAALGTLRVATDNEYGRRKGEVTTYTTVLDTAWTNISPPFDRDYIRHQDGRTGPETPPAPAAPEPGNDAKAAEPAG</sequence>
<dbReference type="EMBL" id="CM000913">
    <property type="protein sequence ID" value="EFG10186.1"/>
    <property type="molecule type" value="Genomic_DNA"/>
</dbReference>
<keyword evidence="3" id="KW-1185">Reference proteome</keyword>
<dbReference type="AlphaFoldDB" id="E2PY10"/>
<dbReference type="GeneID" id="93728461"/>
<feature type="compositionally biased region" description="Polar residues" evidence="1">
    <location>
        <begin position="164"/>
        <end position="173"/>
    </location>
</feature>
<protein>
    <recommendedName>
        <fullName evidence="4">CU044_5270 family protein</fullName>
    </recommendedName>
</protein>
<dbReference type="InterPro" id="IPR047789">
    <property type="entry name" value="CU044_5270-like"/>
</dbReference>
<dbReference type="KEGG" id="sclf:BB341_03425"/>
<organism evidence="2 3">
    <name type="scientific">Streptomyces clavuligerus</name>
    <dbReference type="NCBI Taxonomy" id="1901"/>
    <lineage>
        <taxon>Bacteria</taxon>
        <taxon>Bacillati</taxon>
        <taxon>Actinomycetota</taxon>
        <taxon>Actinomycetes</taxon>
        <taxon>Kitasatosporales</taxon>
        <taxon>Streptomycetaceae</taxon>
        <taxon>Streptomyces</taxon>
    </lineage>
</organism>
<feature type="region of interest" description="Disordered" evidence="1">
    <location>
        <begin position="158"/>
        <end position="189"/>
    </location>
</feature>
<dbReference type="OrthoDB" id="3467914at2"/>
<accession>E2PY10</accession>
<reference evidence="2 3" key="1">
    <citation type="journal article" date="2010" name="Genome Biol. Evol.">
        <title>The sequence of a 1.8-mb bacterial linear plasmid reveals a rich evolutionary reservoir of secondary metabolic pathways.</title>
        <authorList>
            <person name="Medema M.H."/>
            <person name="Trefzer A."/>
            <person name="Kovalchuk A."/>
            <person name="van den Berg M."/>
            <person name="Mueller U."/>
            <person name="Heijne W."/>
            <person name="Wu L."/>
            <person name="Alam M.T."/>
            <person name="Ronning C.M."/>
            <person name="Nierman W.C."/>
            <person name="Bovenberg R.A.L."/>
            <person name="Breitling R."/>
            <person name="Takano E."/>
        </authorList>
    </citation>
    <scope>NUCLEOTIDE SEQUENCE [LARGE SCALE GENOMIC DNA]</scope>
    <source>
        <strain evidence="3">ATCC 27064 / DSM 738 / JCM 4710 / NBRC 13307 / NCIMB 12785 / NRRL 3585 / VKM Ac-602</strain>
    </source>
</reference>
<name>E2PY10_STRCL</name>
<feature type="region of interest" description="Disordered" evidence="1">
    <location>
        <begin position="40"/>
        <end position="59"/>
    </location>
</feature>
<proteinExistence type="predicted"/>
<dbReference type="eggNOG" id="ENOG5032XGF">
    <property type="taxonomic scope" value="Bacteria"/>
</dbReference>
<dbReference type="STRING" id="1901.BB341_03425"/>
<dbReference type="Proteomes" id="UP000002357">
    <property type="component" value="Chromosome"/>
</dbReference>
<evidence type="ECO:0000313" key="2">
    <source>
        <dbReference type="EMBL" id="EFG10186.1"/>
    </source>
</evidence>
<feature type="compositionally biased region" description="Basic and acidic residues" evidence="1">
    <location>
        <begin position="368"/>
        <end position="380"/>
    </location>
</feature>